<name>A0A7U2I592_PHANO</name>
<gene>
    <name evidence="5" type="ORF">JI435_067880</name>
</gene>
<dbReference type="Pfam" id="PF00505">
    <property type="entry name" value="HMG_box"/>
    <property type="match status" value="1"/>
</dbReference>
<dbReference type="Gene3D" id="1.10.30.10">
    <property type="entry name" value="High mobility group box domain"/>
    <property type="match status" value="2"/>
</dbReference>
<sequence>MLTHSALARLAAANTSARNLPQLARFLHRTLLARNASDLPAARALTRALNSAIEARRCYATTTSATTPTATVKKAVKAQAVKKPAPRKTAATKKTRAAAKKPAAAKSKPKKKAAPKKKVVVKKRVKKVLTPEEQRKAKIAELRKRALKEPVGHGVVSSYAVFVSEHAKGSKGGKDLAATSKETAAKYKELTPAEREHYNHLAAERTAARRAEYKAWIQSHTPAQIQDANKARSALRRLKASARSTKLVDDRQVKQPPGAYIHFFTERKSTPDFRGISVQESAKLIGAEWKALNAGEKKKYEDQAAASKVEYQRQVAAAA</sequence>
<dbReference type="VEuPathDB" id="FungiDB:JI435_067880"/>
<keyword evidence="6" id="KW-1185">Reference proteome</keyword>
<dbReference type="PROSITE" id="PS50118">
    <property type="entry name" value="HMG_BOX_2"/>
    <property type="match status" value="1"/>
</dbReference>
<organism evidence="5 6">
    <name type="scientific">Phaeosphaeria nodorum (strain SN15 / ATCC MYA-4574 / FGSC 10173)</name>
    <name type="common">Glume blotch fungus</name>
    <name type="synonym">Parastagonospora nodorum</name>
    <dbReference type="NCBI Taxonomy" id="321614"/>
    <lineage>
        <taxon>Eukaryota</taxon>
        <taxon>Fungi</taxon>
        <taxon>Dikarya</taxon>
        <taxon>Ascomycota</taxon>
        <taxon>Pezizomycotina</taxon>
        <taxon>Dothideomycetes</taxon>
        <taxon>Pleosporomycetidae</taxon>
        <taxon>Pleosporales</taxon>
        <taxon>Pleosporineae</taxon>
        <taxon>Phaeosphaeriaceae</taxon>
        <taxon>Parastagonospora</taxon>
    </lineage>
</organism>
<feature type="region of interest" description="Disordered" evidence="3">
    <location>
        <begin position="81"/>
        <end position="120"/>
    </location>
</feature>
<evidence type="ECO:0000313" key="5">
    <source>
        <dbReference type="EMBL" id="QRC99852.1"/>
    </source>
</evidence>
<dbReference type="AlphaFoldDB" id="A0A7U2I592"/>
<dbReference type="InterPro" id="IPR009071">
    <property type="entry name" value="HMG_box_dom"/>
</dbReference>
<dbReference type="GO" id="GO:0003677">
    <property type="term" value="F:DNA binding"/>
    <property type="evidence" value="ECO:0007669"/>
    <property type="project" value="UniProtKB-UniRule"/>
</dbReference>
<feature type="domain" description="HMG box" evidence="4">
    <location>
        <begin position="253"/>
        <end position="319"/>
    </location>
</feature>
<dbReference type="GO" id="GO:0005634">
    <property type="term" value="C:nucleus"/>
    <property type="evidence" value="ECO:0007669"/>
    <property type="project" value="UniProtKB-UniRule"/>
</dbReference>
<dbReference type="InterPro" id="IPR036910">
    <property type="entry name" value="HMG_box_dom_sf"/>
</dbReference>
<dbReference type="PANTHER" id="PTHR48112">
    <property type="entry name" value="HIGH MOBILITY GROUP PROTEIN DSP1"/>
    <property type="match status" value="1"/>
</dbReference>
<dbReference type="SMART" id="SM00398">
    <property type="entry name" value="HMG"/>
    <property type="match status" value="2"/>
</dbReference>
<evidence type="ECO:0000259" key="4">
    <source>
        <dbReference type="PROSITE" id="PS50118"/>
    </source>
</evidence>
<dbReference type="OrthoDB" id="1919336at2759"/>
<dbReference type="PANTHER" id="PTHR48112:SF22">
    <property type="entry name" value="MITOCHONDRIAL TRANSCRIPTION FACTOR A, ISOFORM B"/>
    <property type="match status" value="1"/>
</dbReference>
<evidence type="ECO:0000313" key="6">
    <source>
        <dbReference type="Proteomes" id="UP000663193"/>
    </source>
</evidence>
<dbReference type="SUPFAM" id="SSF47095">
    <property type="entry name" value="HMG-box"/>
    <property type="match status" value="2"/>
</dbReference>
<dbReference type="RefSeq" id="XP_001797151.1">
    <property type="nucleotide sequence ID" value="XM_001797099.1"/>
</dbReference>
<keyword evidence="1 2" id="KW-0238">DNA-binding</keyword>
<evidence type="ECO:0000256" key="3">
    <source>
        <dbReference type="SAM" id="MobiDB-lite"/>
    </source>
</evidence>
<dbReference type="EMBL" id="CP069032">
    <property type="protein sequence ID" value="QRC99852.1"/>
    <property type="molecule type" value="Genomic_DNA"/>
</dbReference>
<dbReference type="InterPro" id="IPR050342">
    <property type="entry name" value="HMGB"/>
</dbReference>
<keyword evidence="2" id="KW-0539">Nucleus</keyword>
<feature type="DNA-binding region" description="HMG box" evidence="2">
    <location>
        <begin position="253"/>
        <end position="319"/>
    </location>
</feature>
<reference evidence="6" key="1">
    <citation type="journal article" date="2021" name="BMC Genomics">
        <title>Chromosome-level genome assembly and manually-curated proteome of model necrotroph Parastagonospora nodorum Sn15 reveals a genome-wide trove of candidate effector homologs, and redundancy of virulence-related functions within an accessory chromosome.</title>
        <authorList>
            <person name="Bertazzoni S."/>
            <person name="Jones D.A.B."/>
            <person name="Phan H.T."/>
            <person name="Tan K.-C."/>
            <person name="Hane J.K."/>
        </authorList>
    </citation>
    <scope>NUCLEOTIDE SEQUENCE [LARGE SCALE GENOMIC DNA]</scope>
    <source>
        <strain evidence="6">SN15 / ATCC MYA-4574 / FGSC 10173)</strain>
    </source>
</reference>
<proteinExistence type="predicted"/>
<accession>A0A7U2I592</accession>
<feature type="compositionally biased region" description="Basic residues" evidence="3">
    <location>
        <begin position="107"/>
        <end position="120"/>
    </location>
</feature>
<evidence type="ECO:0000256" key="1">
    <source>
        <dbReference type="ARBA" id="ARBA00023125"/>
    </source>
</evidence>
<protein>
    <recommendedName>
        <fullName evidence="4">HMG box domain-containing protein</fullName>
    </recommendedName>
</protein>
<dbReference type="KEGG" id="pno:SNOG_06788"/>
<dbReference type="Proteomes" id="UP000663193">
    <property type="component" value="Chromosome 10"/>
</dbReference>
<dbReference type="OMA" id="WVKSHTP"/>
<feature type="compositionally biased region" description="Basic residues" evidence="3">
    <location>
        <begin position="84"/>
        <end position="99"/>
    </location>
</feature>
<evidence type="ECO:0000256" key="2">
    <source>
        <dbReference type="PROSITE-ProRule" id="PRU00267"/>
    </source>
</evidence>